<dbReference type="SMART" id="SM00684">
    <property type="entry name" value="DM15"/>
    <property type="match status" value="2"/>
</dbReference>
<evidence type="ECO:0000313" key="2">
    <source>
        <dbReference type="EMBL" id="VDK57985.1"/>
    </source>
</evidence>
<reference evidence="4" key="1">
    <citation type="submission" date="2016-06" db="UniProtKB">
        <authorList>
            <consortium name="WormBaseParasite"/>
        </authorList>
    </citation>
    <scope>IDENTIFICATION</scope>
</reference>
<dbReference type="GO" id="GO:0048255">
    <property type="term" value="P:mRNA stabilization"/>
    <property type="evidence" value="ECO:0007669"/>
    <property type="project" value="InterPro"/>
</dbReference>
<dbReference type="InterPro" id="IPR006607">
    <property type="entry name" value="DM15"/>
</dbReference>
<dbReference type="Proteomes" id="UP000271098">
    <property type="component" value="Unassembled WGS sequence"/>
</dbReference>
<accession>A0A183DF33</accession>
<reference evidence="2 3" key="2">
    <citation type="submission" date="2018-11" db="EMBL/GenBank/DDBJ databases">
        <authorList>
            <consortium name="Pathogen Informatics"/>
        </authorList>
    </citation>
    <scope>NUCLEOTIDE SEQUENCE [LARGE SCALE GENOMIC DNA]</scope>
</reference>
<dbReference type="EMBL" id="UYRT01018798">
    <property type="protein sequence ID" value="VDK57985.1"/>
    <property type="molecule type" value="Genomic_DNA"/>
</dbReference>
<feature type="region of interest" description="Disordered" evidence="1">
    <location>
        <begin position="17"/>
        <end position="88"/>
    </location>
</feature>
<protein>
    <submittedName>
        <fullName evidence="2 4">Uncharacterized protein</fullName>
    </submittedName>
</protein>
<evidence type="ECO:0000313" key="3">
    <source>
        <dbReference type="Proteomes" id="UP000271098"/>
    </source>
</evidence>
<evidence type="ECO:0000256" key="1">
    <source>
        <dbReference type="SAM" id="MobiDB-lite"/>
    </source>
</evidence>
<dbReference type="GO" id="GO:0000339">
    <property type="term" value="F:RNA cap binding"/>
    <property type="evidence" value="ECO:0007669"/>
    <property type="project" value="InterPro"/>
</dbReference>
<proteinExistence type="predicted"/>
<sequence length="167" mass="19183">MRFSRFFWCLTFSKGSQSKSAEPERDKKTQLHFYPVKVSSGPSSSKKQKTSHSDNPPIEEPVGWVFGTRSRTSSTNADSVESTSARTISGPPYHVAHKLMQENGFEEQVYTKWREACLGQRKHVGYGTTEMNTYFRFLSFFLQDHFNRSMYQEFKQLAIEDAEAGTV</sequence>
<evidence type="ECO:0000313" key="4">
    <source>
        <dbReference type="WBParaSite" id="GPUH_0000733301-mRNA-1"/>
    </source>
</evidence>
<dbReference type="Pfam" id="PF21071">
    <property type="entry name" value="LARP1_HEAT"/>
    <property type="match status" value="1"/>
</dbReference>
<dbReference type="OrthoDB" id="340227at2759"/>
<name>A0A183DF33_9BILA</name>
<dbReference type="WBParaSite" id="GPUH_0000733301-mRNA-1">
    <property type="protein sequence ID" value="GPUH_0000733301-mRNA-1"/>
    <property type="gene ID" value="GPUH_0000733301"/>
</dbReference>
<gene>
    <name evidence="2" type="ORF">GPUH_LOCUS7328</name>
</gene>
<keyword evidence="3" id="KW-1185">Reference proteome</keyword>
<feature type="compositionally biased region" description="Polar residues" evidence="1">
    <location>
        <begin position="69"/>
        <end position="87"/>
    </location>
</feature>
<dbReference type="AlphaFoldDB" id="A0A183DF33"/>
<organism evidence="4">
    <name type="scientific">Gongylonema pulchrum</name>
    <dbReference type="NCBI Taxonomy" id="637853"/>
    <lineage>
        <taxon>Eukaryota</taxon>
        <taxon>Metazoa</taxon>
        <taxon>Ecdysozoa</taxon>
        <taxon>Nematoda</taxon>
        <taxon>Chromadorea</taxon>
        <taxon>Rhabditida</taxon>
        <taxon>Spirurina</taxon>
        <taxon>Spiruromorpha</taxon>
        <taxon>Spiruroidea</taxon>
        <taxon>Gongylonematidae</taxon>
        <taxon>Gongylonema</taxon>
    </lineage>
</organism>